<keyword evidence="2" id="KW-1185">Reference proteome</keyword>
<dbReference type="EMBL" id="FQZY01000094">
    <property type="protein sequence ID" value="SHK83453.1"/>
    <property type="molecule type" value="Genomic_DNA"/>
</dbReference>
<name>A0A1M6VPN2_9FIRM</name>
<evidence type="ECO:0000313" key="2">
    <source>
        <dbReference type="Proteomes" id="UP000184301"/>
    </source>
</evidence>
<dbReference type="AlphaFoldDB" id="A0A1M6VPN2"/>
<proteinExistence type="predicted"/>
<protein>
    <submittedName>
        <fullName evidence="1">Uncharacterized protein</fullName>
    </submittedName>
</protein>
<evidence type="ECO:0000313" key="1">
    <source>
        <dbReference type="EMBL" id="SHK83453.1"/>
    </source>
</evidence>
<organism evidence="1 2">
    <name type="scientific">Hespellia stercorisuis DSM 15480</name>
    <dbReference type="NCBI Taxonomy" id="1121950"/>
    <lineage>
        <taxon>Bacteria</taxon>
        <taxon>Bacillati</taxon>
        <taxon>Bacillota</taxon>
        <taxon>Clostridia</taxon>
        <taxon>Lachnospirales</taxon>
        <taxon>Lachnospiraceae</taxon>
        <taxon>Hespellia</taxon>
    </lineage>
</organism>
<feature type="non-terminal residue" evidence="1">
    <location>
        <position position="1"/>
    </location>
</feature>
<dbReference type="Proteomes" id="UP000184301">
    <property type="component" value="Unassembled WGS sequence"/>
</dbReference>
<sequence>YLAWNPYIKELKQTIKNTSSGLLESFRGLTVTNEDVSYIFKYTTMYLE</sequence>
<reference evidence="1 2" key="1">
    <citation type="submission" date="2016-11" db="EMBL/GenBank/DDBJ databases">
        <authorList>
            <person name="Jaros S."/>
            <person name="Januszkiewicz K."/>
            <person name="Wedrychowicz H."/>
        </authorList>
    </citation>
    <scope>NUCLEOTIDE SEQUENCE [LARGE SCALE GENOMIC DNA]</scope>
    <source>
        <strain evidence="1 2">DSM 15480</strain>
    </source>
</reference>
<accession>A0A1M6VPN2</accession>
<gene>
    <name evidence="1" type="ORF">SAMN02745243_03823</name>
</gene>